<dbReference type="InterPro" id="IPR050509">
    <property type="entry name" value="CoA-transferase_III"/>
</dbReference>
<comment type="similarity">
    <text evidence="1">Belongs to the CoA-transferase III family.</text>
</comment>
<dbReference type="PANTHER" id="PTHR48228:SF6">
    <property type="entry name" value="L-CARNITINE COA-TRANSFERASE"/>
    <property type="match status" value="1"/>
</dbReference>
<dbReference type="AlphaFoldDB" id="A0A3Q9F144"/>
<dbReference type="EMBL" id="CP034539">
    <property type="protein sequence ID" value="AZQ40347.1"/>
    <property type="molecule type" value="Genomic_DNA"/>
</dbReference>
<dbReference type="SUPFAM" id="SSF89796">
    <property type="entry name" value="CoA-transferase family III (CaiB/BaiF)"/>
    <property type="match status" value="1"/>
</dbReference>
<accession>A0A3Q9F144</accession>
<keyword evidence="2 3" id="KW-0808">Transferase</keyword>
<protein>
    <submittedName>
        <fullName evidence="3">CoA transferase</fullName>
    </submittedName>
</protein>
<keyword evidence="4" id="KW-1185">Reference proteome</keyword>
<dbReference type="PANTHER" id="PTHR48228">
    <property type="entry name" value="SUCCINYL-COA--D-CITRAMALATE COA-TRANSFERASE"/>
    <property type="match status" value="1"/>
</dbReference>
<dbReference type="Gene3D" id="3.40.50.10540">
    <property type="entry name" value="Crotonobetainyl-coa:carnitine coa-transferase, domain 1"/>
    <property type="match status" value="1"/>
</dbReference>
<organism evidence="3 4">
    <name type="scientific">Streptomyces cyaneochromogenes</name>
    <dbReference type="NCBI Taxonomy" id="2496836"/>
    <lineage>
        <taxon>Bacteria</taxon>
        <taxon>Bacillati</taxon>
        <taxon>Actinomycetota</taxon>
        <taxon>Actinomycetes</taxon>
        <taxon>Kitasatosporales</taxon>
        <taxon>Streptomycetaceae</taxon>
        <taxon>Streptomyces</taxon>
    </lineage>
</organism>
<dbReference type="InterPro" id="IPR023606">
    <property type="entry name" value="CoA-Trfase_III_dom_1_sf"/>
</dbReference>
<evidence type="ECO:0000313" key="4">
    <source>
        <dbReference type="Proteomes" id="UP000280298"/>
    </source>
</evidence>
<dbReference type="Pfam" id="PF02515">
    <property type="entry name" value="CoA_transf_3"/>
    <property type="match status" value="1"/>
</dbReference>
<dbReference type="OrthoDB" id="9797653at2"/>
<proteinExistence type="inferred from homology"/>
<gene>
    <name evidence="3" type="ORF">EJ357_11960</name>
</gene>
<dbReference type="GO" id="GO:0016740">
    <property type="term" value="F:transferase activity"/>
    <property type="evidence" value="ECO:0007669"/>
    <property type="project" value="UniProtKB-KW"/>
</dbReference>
<reference evidence="3 4" key="1">
    <citation type="journal article" date="2019" name="Int. J. Syst. Evol. Microbiol.">
        <title>Streptomyces cyaneochromogenes sp. nov., a blue pigment-producing actinomycete from manganese-contaminated soil.</title>
        <authorList>
            <person name="Tang X."/>
            <person name="Zhao J."/>
            <person name="Li K."/>
            <person name="Chen Z."/>
            <person name="Sun Y."/>
            <person name="Gao J."/>
        </authorList>
    </citation>
    <scope>NUCLEOTIDE SEQUENCE [LARGE SCALE GENOMIC DNA]</scope>
    <source>
        <strain evidence="3 4">MK-45</strain>
    </source>
</reference>
<evidence type="ECO:0000256" key="2">
    <source>
        <dbReference type="ARBA" id="ARBA00022679"/>
    </source>
</evidence>
<dbReference type="InterPro" id="IPR003673">
    <property type="entry name" value="CoA-Trfase_fam_III"/>
</dbReference>
<evidence type="ECO:0000313" key="3">
    <source>
        <dbReference type="EMBL" id="AZQ40347.1"/>
    </source>
</evidence>
<dbReference type="Gene3D" id="3.30.1540.10">
    <property type="entry name" value="formyl-coa transferase, domain 3"/>
    <property type="match status" value="1"/>
</dbReference>
<dbReference type="Proteomes" id="UP000280298">
    <property type="component" value="Chromosome"/>
</dbReference>
<dbReference type="KEGG" id="scya:EJ357_11960"/>
<dbReference type="InterPro" id="IPR044855">
    <property type="entry name" value="CoA-Trfase_III_dom3_sf"/>
</dbReference>
<sequence length="391" mass="41862">MAGLRVLDLATLFAGPLAATMLGDFGAEIVKVEHPQKPDPSRGHGPSKDGVGLWWKVLGRNKRAITLNLSKPGGRATLLRLAATADVVIENFRPGTLEKWDLGWPELSAANPRLVLARVTGFGQFGPYAHRPGFGTLAEAMSGFAALTGEPDAPPTLPPFGLADSIAGLATAYAVMTALAARERTGEGQVVDMALIEPMLLALGPQATWYDQLGYVQERTGNRSANNAPRNTYRTADGTWVAVSTSAQSIAERVMHLVGRPDLIDEPWFATGADRARHADVLDRAVGDWIARHTRADVLAAFEKAEAAVAPIQDVRDVMTDPQYAALDTITTVDDPELGLLRMQNVLFRLSATPGTIRWAGRPHGADTDEILTDLGLTPAELATLREEGAL</sequence>
<name>A0A3Q9F144_9ACTN</name>
<evidence type="ECO:0000256" key="1">
    <source>
        <dbReference type="ARBA" id="ARBA00008383"/>
    </source>
</evidence>